<dbReference type="AlphaFoldDB" id="A0A4U8YJU1"/>
<evidence type="ECO:0000313" key="1">
    <source>
        <dbReference type="EMBL" id="VFQ43710.1"/>
    </source>
</evidence>
<protein>
    <submittedName>
        <fullName evidence="1">Uncharacterized protein</fullName>
    </submittedName>
</protein>
<evidence type="ECO:0000313" key="2">
    <source>
        <dbReference type="Proteomes" id="UP000507962"/>
    </source>
</evidence>
<name>A0A4U8YJU1_9BACT</name>
<keyword evidence="2" id="KW-1185">Reference proteome</keyword>
<dbReference type="EMBL" id="CAADHO010000002">
    <property type="protein sequence ID" value="VFQ43710.1"/>
    <property type="molecule type" value="Genomic_DNA"/>
</dbReference>
<sequence length="136" mass="14929">MDQKYVVDKDLEAGTLTLKEMAETDVGKFSVLHQESFPLEVVEAALPGGADALIAMFRNHDFFPPAFSANTLAEGILSMFGADEKTTVKIAFCDNDALESAQEEPQEALVTDEKELVEIDKLLDDTDETHPPEVEP</sequence>
<accession>A0A4U8YJU1</accession>
<gene>
    <name evidence="1" type="ORF">MSL71_13510</name>
</gene>
<reference evidence="1 2" key="1">
    <citation type="submission" date="2019-03" db="EMBL/GenBank/DDBJ databases">
        <authorList>
            <person name="Nijsse B."/>
        </authorList>
    </citation>
    <scope>NUCLEOTIDE SEQUENCE [LARGE SCALE GENOMIC DNA]</scope>
    <source>
        <strain evidence="1">Desulfoluna butyratoxydans MSL71</strain>
    </source>
</reference>
<proteinExistence type="predicted"/>
<organism evidence="1 2">
    <name type="scientific">Desulfoluna butyratoxydans</name>
    <dbReference type="NCBI Taxonomy" id="231438"/>
    <lineage>
        <taxon>Bacteria</taxon>
        <taxon>Pseudomonadati</taxon>
        <taxon>Thermodesulfobacteriota</taxon>
        <taxon>Desulfobacteria</taxon>
        <taxon>Desulfobacterales</taxon>
        <taxon>Desulfolunaceae</taxon>
        <taxon>Desulfoluna</taxon>
    </lineage>
</organism>
<dbReference type="Proteomes" id="UP000507962">
    <property type="component" value="Unassembled WGS sequence"/>
</dbReference>
<dbReference type="RefSeq" id="WP_180138067.1">
    <property type="nucleotide sequence ID" value="NZ_CAADHO010000002.1"/>
</dbReference>